<dbReference type="Proteomes" id="UP000192140">
    <property type="component" value="Unassembled WGS sequence"/>
</dbReference>
<dbReference type="EMBL" id="FCNP01000035">
    <property type="protein sequence ID" value="CVI60979.1"/>
    <property type="molecule type" value="Genomic_DNA"/>
</dbReference>
<evidence type="ECO:0000313" key="2">
    <source>
        <dbReference type="Proteomes" id="UP000192140"/>
    </source>
</evidence>
<gene>
    <name evidence="1" type="ORF">AGR7A_Lc140044</name>
</gene>
<sequence>MKHQIELAKELIAENGLENFKYDRHYFGTTYSTYKQAKECALKYSIKFPMEIRPAKYKGLFVYCHTFGRPPIGIIAERMKDPTRDFSDDIAANFIMSFLSRPRERHEFEFVDVYRDEFQYDAISDYLPYTAETIKTINPIKLND</sequence>
<name>A0A1S7U2B6_9HYPH</name>
<reference evidence="1" key="1">
    <citation type="submission" date="2016-01" db="EMBL/GenBank/DDBJ databases">
        <authorList>
            <person name="Regsiter A."/>
            <person name="william w."/>
        </authorList>
    </citation>
    <scope>NUCLEOTIDE SEQUENCE</scope>
    <source>
        <strain evidence="1">NCPPB 1641</strain>
    </source>
</reference>
<accession>A0A1S7U2B6</accession>
<evidence type="ECO:0000313" key="1">
    <source>
        <dbReference type="EMBL" id="CVI60979.1"/>
    </source>
</evidence>
<dbReference type="RefSeq" id="WP_080854645.1">
    <property type="nucleotide sequence ID" value="NZ_LT009776.1"/>
</dbReference>
<dbReference type="AlphaFoldDB" id="A0A1S7U2B6"/>
<comment type="caution">
    <text evidence="1">The sequence shown here is derived from an EMBL/GenBank/DDBJ whole genome shotgun (WGS) entry which is preliminary data.</text>
</comment>
<protein>
    <submittedName>
        <fullName evidence="1">Uncharacterized protein</fullName>
    </submittedName>
</protein>
<keyword evidence="2" id="KW-1185">Reference proteome</keyword>
<proteinExistence type="predicted"/>
<organism evidence="1 2">
    <name type="scientific">Agrobacterium deltaense NCPPB 1641</name>
    <dbReference type="NCBI Taxonomy" id="1183425"/>
    <lineage>
        <taxon>Bacteria</taxon>
        <taxon>Pseudomonadati</taxon>
        <taxon>Pseudomonadota</taxon>
        <taxon>Alphaproteobacteria</taxon>
        <taxon>Hyphomicrobiales</taxon>
        <taxon>Rhizobiaceae</taxon>
        <taxon>Rhizobium/Agrobacterium group</taxon>
        <taxon>Agrobacterium</taxon>
    </lineage>
</organism>